<evidence type="ECO:0000256" key="2">
    <source>
        <dbReference type="SAM" id="Phobius"/>
    </source>
</evidence>
<dbReference type="RefSeq" id="WP_200804144.1">
    <property type="nucleotide sequence ID" value="NZ_FRAP01000029.1"/>
</dbReference>
<accession>A0A1M7AQ30</accession>
<feature type="compositionally biased region" description="Pro residues" evidence="1">
    <location>
        <begin position="197"/>
        <end position="211"/>
    </location>
</feature>
<keyword evidence="5" id="KW-1185">Reference proteome</keyword>
<evidence type="ECO:0000313" key="4">
    <source>
        <dbReference type="EMBL" id="SHL44854.1"/>
    </source>
</evidence>
<name>A0A1M7AQ30_PSETH</name>
<dbReference type="PANTHER" id="PTHR35788:SF1">
    <property type="entry name" value="EXPORTED PROTEIN"/>
    <property type="match status" value="1"/>
</dbReference>
<dbReference type="AlphaFoldDB" id="A0A1M7AQ30"/>
<keyword evidence="2" id="KW-0812">Transmembrane</keyword>
<feature type="transmembrane region" description="Helical" evidence="2">
    <location>
        <begin position="366"/>
        <end position="387"/>
    </location>
</feature>
<reference evidence="4 5" key="1">
    <citation type="submission" date="2016-11" db="EMBL/GenBank/DDBJ databases">
        <authorList>
            <person name="Jaros S."/>
            <person name="Januszkiewicz K."/>
            <person name="Wedrychowicz H."/>
        </authorList>
    </citation>
    <scope>NUCLEOTIDE SEQUENCE [LARGE SCALE GENOMIC DNA]</scope>
    <source>
        <strain evidence="4 5">DSM 43832</strain>
    </source>
</reference>
<feature type="compositionally biased region" description="Low complexity" evidence="1">
    <location>
        <begin position="166"/>
        <end position="178"/>
    </location>
</feature>
<feature type="compositionally biased region" description="Basic and acidic residues" evidence="1">
    <location>
        <begin position="156"/>
        <end position="165"/>
    </location>
</feature>
<sequence length="916" mass="93734">MPERQASTADPATGERNTPGSDAPTVATPQGEPSAPADPSAKSPAAPDGPAPRPAATDGSGTATAADPQPTAPTPATAAQPAAAAGAPAPEQDTVPTAKPGAPAEQSAAEPAADDEAGAKTGEEPAAIDEATVAQPIPATIDRAIDEGTDEATDEGTDKGTDKATTEAAAATSATDTAKQAESPADEATAEVVAPIPTAPTAPAPTAPAPAKPAGEPPAKSVDQPAATTTAQPAATQPTTQPTDRPATPPNGKRPAPPAGDEQTVVLARPTSAWFEPWADEPTQALPVNPAAKTTGAVDEDPTRPSKLPPLAQPPISNAEANLDPVTERLPLPPRGEEPPADEPPTVSTADGGATDRPPRRRGRKLLLGIGALVVLAGLVYGGDLLLSQGTIPRGVTVAGVPIGGMEPTAAEQRLRAELEPRATAPVPVQAGEAASTIDPVAAGLRINWPATIAAAGEQPLNPITRITSLFTSRPVDVVSDVDEAALDAALTELSPIVNRPAAEGTVRFEGTRPIAVDPEPGQELDVAAAAQTLRREWVNGATVVLPLTTLPPLTTAEGVAKAIETVAEPAIASPFTLTGEAGTAITLTPQQIASVLTFKPGENGDLIGEVNPTMLEQVAGEAFAPSERPGRDASIDVSSGTPVIVPSQDGRGVDWEATAVAMGPPLISADQRRIEAVYADKPADLTTEEIKELGITSLVSEFTTGGFATDSGRNIKRAAEQINGTVVRPGETFSLNAKTNPRDASNGYVEAGIIEDGHPSRGVGGGVSQVATTLYNAAYFAGLTLLEHKEHSYYISRYPAGREATVFGNVIDLKFRNDTPTAIMIQTAWTPTSITVRMFGTKYYEVTSITGPRTAPTAPKTVTIPAGQPCSPSKGAPGFTVTDTRVLKNIRTGEVRTEPTRTVRYNPSPIVECGG</sequence>
<feature type="region of interest" description="Disordered" evidence="1">
    <location>
        <begin position="626"/>
        <end position="650"/>
    </location>
</feature>
<evidence type="ECO:0000313" key="5">
    <source>
        <dbReference type="Proteomes" id="UP000184363"/>
    </source>
</evidence>
<dbReference type="PANTHER" id="PTHR35788">
    <property type="entry name" value="EXPORTED PROTEIN-RELATED"/>
    <property type="match status" value="1"/>
</dbReference>
<feature type="compositionally biased region" description="Low complexity" evidence="1">
    <location>
        <begin position="212"/>
        <end position="246"/>
    </location>
</feature>
<feature type="domain" description="YoaR-like putative peptidoglycan binding" evidence="3">
    <location>
        <begin position="600"/>
        <end position="660"/>
    </location>
</feature>
<feature type="compositionally biased region" description="Polar residues" evidence="1">
    <location>
        <begin position="1"/>
        <end position="20"/>
    </location>
</feature>
<evidence type="ECO:0000256" key="1">
    <source>
        <dbReference type="SAM" id="MobiDB-lite"/>
    </source>
</evidence>
<keyword evidence="2" id="KW-0472">Membrane</keyword>
<keyword evidence="2" id="KW-1133">Transmembrane helix</keyword>
<dbReference type="InterPro" id="IPR007391">
    <property type="entry name" value="Vancomycin_resist_VanW"/>
</dbReference>
<organism evidence="4 5">
    <name type="scientific">Pseudonocardia thermophila</name>
    <dbReference type="NCBI Taxonomy" id="1848"/>
    <lineage>
        <taxon>Bacteria</taxon>
        <taxon>Bacillati</taxon>
        <taxon>Actinomycetota</taxon>
        <taxon>Actinomycetes</taxon>
        <taxon>Pseudonocardiales</taxon>
        <taxon>Pseudonocardiaceae</taxon>
        <taxon>Pseudonocardia</taxon>
    </lineage>
</organism>
<protein>
    <submittedName>
        <fullName evidence="4">Vancomycin resistance protein YoaR, contains peptidoglycan-binding and VanW domains</fullName>
    </submittedName>
</protein>
<proteinExistence type="predicted"/>
<feature type="compositionally biased region" description="Low complexity" evidence="1">
    <location>
        <begin position="100"/>
        <end position="111"/>
    </location>
</feature>
<dbReference type="STRING" id="1848.SAMN05443637_12936"/>
<dbReference type="EMBL" id="FRAP01000029">
    <property type="protein sequence ID" value="SHL44854.1"/>
    <property type="molecule type" value="Genomic_DNA"/>
</dbReference>
<feature type="region of interest" description="Disordered" evidence="1">
    <location>
        <begin position="1"/>
        <end position="360"/>
    </location>
</feature>
<feature type="compositionally biased region" description="Low complexity" evidence="1">
    <location>
        <begin position="33"/>
        <end position="46"/>
    </location>
</feature>
<evidence type="ECO:0000259" key="3">
    <source>
        <dbReference type="Pfam" id="PF12229"/>
    </source>
</evidence>
<dbReference type="InterPro" id="IPR022029">
    <property type="entry name" value="YoaR-like_PG-bd"/>
</dbReference>
<dbReference type="Proteomes" id="UP000184363">
    <property type="component" value="Unassembled WGS sequence"/>
</dbReference>
<gene>
    <name evidence="4" type="ORF">SAMN05443637_12936</name>
</gene>
<feature type="compositionally biased region" description="Low complexity" evidence="1">
    <location>
        <begin position="54"/>
        <end position="90"/>
    </location>
</feature>
<dbReference type="Pfam" id="PF04294">
    <property type="entry name" value="VanW"/>
    <property type="match status" value="1"/>
</dbReference>
<dbReference type="Pfam" id="PF12229">
    <property type="entry name" value="PG_binding_4"/>
    <property type="match status" value="1"/>
</dbReference>
<dbReference type="InterPro" id="IPR052913">
    <property type="entry name" value="Glycopeptide_resist_protein"/>
</dbReference>